<evidence type="ECO:0000256" key="5">
    <source>
        <dbReference type="ARBA" id="ARBA00023163"/>
    </source>
</evidence>
<dbReference type="Gene3D" id="1.10.10.10">
    <property type="entry name" value="Winged helix-like DNA-binding domain superfamily/Winged helix DNA-binding domain"/>
    <property type="match status" value="1"/>
</dbReference>
<dbReference type="AlphaFoldDB" id="A0A2U1ZZZ3"/>
<dbReference type="PANTHER" id="PTHR43133">
    <property type="entry name" value="RNA POLYMERASE ECF-TYPE SIGMA FACTO"/>
    <property type="match status" value="1"/>
</dbReference>
<dbReference type="Proteomes" id="UP000245166">
    <property type="component" value="Unassembled WGS sequence"/>
</dbReference>
<evidence type="ECO:0000256" key="1">
    <source>
        <dbReference type="ARBA" id="ARBA00010641"/>
    </source>
</evidence>
<keyword evidence="4" id="KW-0238">DNA-binding</keyword>
<evidence type="ECO:0000313" key="7">
    <source>
        <dbReference type="Proteomes" id="UP000245166"/>
    </source>
</evidence>
<dbReference type="PANTHER" id="PTHR43133:SF8">
    <property type="entry name" value="RNA POLYMERASE SIGMA FACTOR HI_1459-RELATED"/>
    <property type="match status" value="1"/>
</dbReference>
<organism evidence="6 7">
    <name type="scientific">Serinibacter arcticus</name>
    <dbReference type="NCBI Taxonomy" id="1655435"/>
    <lineage>
        <taxon>Bacteria</taxon>
        <taxon>Bacillati</taxon>
        <taxon>Actinomycetota</taxon>
        <taxon>Actinomycetes</taxon>
        <taxon>Micrococcales</taxon>
        <taxon>Beutenbergiaceae</taxon>
        <taxon>Serinibacter</taxon>
    </lineage>
</organism>
<keyword evidence="2" id="KW-0805">Transcription regulation</keyword>
<protein>
    <submittedName>
        <fullName evidence="6">Sigma-70 family RNA polymerase sigma factor</fullName>
    </submittedName>
</protein>
<dbReference type="GO" id="GO:0016987">
    <property type="term" value="F:sigma factor activity"/>
    <property type="evidence" value="ECO:0007669"/>
    <property type="project" value="UniProtKB-KW"/>
</dbReference>
<comment type="similarity">
    <text evidence="1">Belongs to the sigma-70 factor family. ECF subfamily.</text>
</comment>
<name>A0A2U1ZZZ3_9MICO</name>
<dbReference type="InterPro" id="IPR013325">
    <property type="entry name" value="RNA_pol_sigma_r2"/>
</dbReference>
<comment type="caution">
    <text evidence="6">The sequence shown here is derived from an EMBL/GenBank/DDBJ whole genome shotgun (WGS) entry which is preliminary data.</text>
</comment>
<keyword evidence="3" id="KW-0731">Sigma factor</keyword>
<proteinExistence type="inferred from homology"/>
<keyword evidence="7" id="KW-1185">Reference proteome</keyword>
<dbReference type="EMBL" id="PYHR01000002">
    <property type="protein sequence ID" value="PWD52554.1"/>
    <property type="molecule type" value="Genomic_DNA"/>
</dbReference>
<keyword evidence="5" id="KW-0804">Transcription</keyword>
<reference evidence="6 7" key="1">
    <citation type="submission" date="2018-03" db="EMBL/GenBank/DDBJ databases">
        <title>Genome assembly of novel Miniimonas species PCH200.</title>
        <authorList>
            <person name="Thakur V."/>
            <person name="Kumar V."/>
            <person name="Singh D."/>
        </authorList>
    </citation>
    <scope>NUCLEOTIDE SEQUENCE [LARGE SCALE GENOMIC DNA]</scope>
    <source>
        <strain evidence="6 7">PCH200</strain>
    </source>
</reference>
<evidence type="ECO:0000256" key="3">
    <source>
        <dbReference type="ARBA" id="ARBA00023082"/>
    </source>
</evidence>
<accession>A0A2U1ZZZ3</accession>
<dbReference type="NCBIfam" id="TIGR02937">
    <property type="entry name" value="sigma70-ECF"/>
    <property type="match status" value="1"/>
</dbReference>
<dbReference type="InterPro" id="IPR039425">
    <property type="entry name" value="RNA_pol_sigma-70-like"/>
</dbReference>
<dbReference type="GO" id="GO:0006352">
    <property type="term" value="P:DNA-templated transcription initiation"/>
    <property type="evidence" value="ECO:0007669"/>
    <property type="project" value="InterPro"/>
</dbReference>
<dbReference type="Gene3D" id="1.10.1740.10">
    <property type="match status" value="1"/>
</dbReference>
<dbReference type="InterPro" id="IPR013324">
    <property type="entry name" value="RNA_pol_sigma_r3/r4-like"/>
</dbReference>
<dbReference type="SUPFAM" id="SSF88659">
    <property type="entry name" value="Sigma3 and sigma4 domains of RNA polymerase sigma factors"/>
    <property type="match status" value="1"/>
</dbReference>
<gene>
    <name evidence="6" type="ORF">C8046_13450</name>
</gene>
<dbReference type="OrthoDB" id="265863at2"/>
<sequence>MWEQVADAFDRWREGRAPADDLVRLMTPVLWHVARACRLEEEAARDVLQTVWLALVRRRGEIRHPRAVASWLITATRREAWHVRSATTAAATTQAQVFEDSDWEQLLPPAPAAEAVAVERGEHAALWSAVQTLPERCQRLLRVIAFDDRPDYAHLSQQLGMPVGSIGPTRGRCLDKLRLALANATTGDR</sequence>
<evidence type="ECO:0000256" key="4">
    <source>
        <dbReference type="ARBA" id="ARBA00023125"/>
    </source>
</evidence>
<dbReference type="GO" id="GO:0003677">
    <property type="term" value="F:DNA binding"/>
    <property type="evidence" value="ECO:0007669"/>
    <property type="project" value="UniProtKB-KW"/>
</dbReference>
<dbReference type="InterPro" id="IPR014284">
    <property type="entry name" value="RNA_pol_sigma-70_dom"/>
</dbReference>
<dbReference type="SUPFAM" id="SSF88946">
    <property type="entry name" value="Sigma2 domain of RNA polymerase sigma factors"/>
    <property type="match status" value="1"/>
</dbReference>
<evidence type="ECO:0000313" key="6">
    <source>
        <dbReference type="EMBL" id="PWD52554.1"/>
    </source>
</evidence>
<evidence type="ECO:0000256" key="2">
    <source>
        <dbReference type="ARBA" id="ARBA00023015"/>
    </source>
</evidence>
<dbReference type="InterPro" id="IPR036388">
    <property type="entry name" value="WH-like_DNA-bd_sf"/>
</dbReference>